<dbReference type="Proteomes" id="UP000003860">
    <property type="component" value="Unassembled WGS sequence"/>
</dbReference>
<organism evidence="1 2">
    <name type="scientific">Ruminiclostridium papyrosolvens DSM 2782</name>
    <dbReference type="NCBI Taxonomy" id="588581"/>
    <lineage>
        <taxon>Bacteria</taxon>
        <taxon>Bacillati</taxon>
        <taxon>Bacillota</taxon>
        <taxon>Clostridia</taxon>
        <taxon>Eubacteriales</taxon>
        <taxon>Oscillospiraceae</taxon>
        <taxon>Ruminiclostridium</taxon>
    </lineage>
</organism>
<accession>F1TFA1</accession>
<reference evidence="1" key="2">
    <citation type="submission" date="2011-01" db="EMBL/GenBank/DDBJ databases">
        <title>The Non-contiguous Finished genome of Clostridium papyrosolvens.</title>
        <authorList>
            <person name="Lucas S."/>
            <person name="Copeland A."/>
            <person name="Lapidus A."/>
            <person name="Cheng J.-F."/>
            <person name="Goodwin L."/>
            <person name="Pitluck S."/>
            <person name="Misra M."/>
            <person name="Chertkov O."/>
            <person name="Detter J.C."/>
            <person name="Han C."/>
            <person name="Tapia R."/>
            <person name="Land M."/>
            <person name="Hauser L."/>
            <person name="Kyrpides N."/>
            <person name="Ivanova N."/>
            <person name="Pagani I."/>
            <person name="Mouttaki H."/>
            <person name="He Z."/>
            <person name="Zhou J."/>
            <person name="Hemme C.L."/>
            <person name="Woyke T."/>
        </authorList>
    </citation>
    <scope>NUCLEOTIDE SEQUENCE [LARGE SCALE GENOMIC DNA]</scope>
    <source>
        <strain evidence="1">DSM 2782</strain>
    </source>
</reference>
<evidence type="ECO:0000313" key="2">
    <source>
        <dbReference type="Proteomes" id="UP000003860"/>
    </source>
</evidence>
<keyword evidence="2" id="KW-1185">Reference proteome</keyword>
<dbReference type="STRING" id="588581.Cpap_1235"/>
<dbReference type="OrthoDB" id="2038964at2"/>
<dbReference type="eggNOG" id="ENOG502ZCKC">
    <property type="taxonomic scope" value="Bacteria"/>
</dbReference>
<dbReference type="RefSeq" id="WP_004620633.1">
    <property type="nucleotide sequence ID" value="NZ_ACXX02000010.1"/>
</dbReference>
<reference evidence="1" key="1">
    <citation type="submission" date="2009-07" db="EMBL/GenBank/DDBJ databases">
        <authorList>
            <consortium name="US DOE Joint Genome Institute (JGI-PGF)"/>
            <person name="Lucas S."/>
            <person name="Copeland A."/>
            <person name="Lapidus A."/>
            <person name="Glavina del Rio T."/>
            <person name="Tice H."/>
            <person name="Bruce D."/>
            <person name="Goodwin L."/>
            <person name="Pitluck S."/>
            <person name="Larimer F."/>
            <person name="Land M.L."/>
            <person name="Mouttaki H."/>
            <person name="He Z."/>
            <person name="Zhou J."/>
            <person name="Hemme C.L."/>
        </authorList>
    </citation>
    <scope>NUCLEOTIDE SEQUENCE</scope>
    <source>
        <strain evidence="1">DSM 2782</strain>
    </source>
</reference>
<protein>
    <submittedName>
        <fullName evidence="1">Uncharacterized protein</fullName>
    </submittedName>
</protein>
<proteinExistence type="predicted"/>
<comment type="caution">
    <text evidence="1">The sequence shown here is derived from an EMBL/GenBank/DDBJ whole genome shotgun (WGS) entry which is preliminary data.</text>
</comment>
<gene>
    <name evidence="1" type="ORF">Cpap_1235</name>
</gene>
<dbReference type="AlphaFoldDB" id="F1TFA1"/>
<name>F1TFA1_9FIRM</name>
<sequence>MANIWSNDNIITIAKASRALGIKADILQYHIDNGDIEVHDDAILKSVCDKIAEQKDTYVGIKAFLKQHDSDRFESRYAKNRNKYIDFLEENDYFGVSIHEPAEILFEIPEREEFYISREDALFLDYKSERFFQEFGFTEEEKTRWIINHSKGHPVALEYMKKYLTYIEDEENIYTPSLTAFVRTIFDMSDIKQLTDEDVISAIEEADTVRTKELLVEFIKFVAKYENVKYHNIDLKKRESDAEPAYPYEDFVRLSKILFNSDYDKEHNLTLKALENSNYAEMWMFLSCHYVCGWRSSDICDRWVYPNFMSNDNPFKINIDTLKEDILNGNIPNETYDSVALYTIRKIEMAYNVPQKTGLGKLRSEIVPELRAFFGKLVLIAEYHHITSEEGYMNAHRASRYRSWIICRDFFGDDIFNITGKHSVSSRRLNKSYLQGIEQSARNNGNTTLVAHVIASFARNHANVDTTAIYLKDHGLTGESAEVVLYMMMQRGVFSVSLYNALIAAFPDAFEKLSAKEQTLIMEKIPLSAYELETLGTSLVASNRMTEILSHGKSEEPTEILKAMFALAQGKGKAKDVGIYCKKKALGFCCENPIYESCLANLCPYHVFTSDGIPSLVKVIKDYMEKELITGNRKYGIALRTQIIPAFQEIINAIIKEMSEEDIAGTRKLIREALNG</sequence>
<dbReference type="EMBL" id="ACXX02000010">
    <property type="protein sequence ID" value="EGD47039.1"/>
    <property type="molecule type" value="Genomic_DNA"/>
</dbReference>
<evidence type="ECO:0000313" key="1">
    <source>
        <dbReference type="EMBL" id="EGD47039.1"/>
    </source>
</evidence>